<dbReference type="PANTHER" id="PTHR11122">
    <property type="entry name" value="APOSPORY-ASSOCIATED PROTEIN C-RELATED"/>
    <property type="match status" value="1"/>
</dbReference>
<gene>
    <name evidence="6" type="ORF">SAMN05216552_1002319</name>
</gene>
<protein>
    <recommendedName>
        <fullName evidence="4">Putative glucose-6-phosphate 1-epimerase</fullName>
        <ecNumber evidence="4">5.1.3.15</ecNumber>
    </recommendedName>
</protein>
<proteinExistence type="inferred from homology"/>
<dbReference type="RefSeq" id="WP_093553604.1">
    <property type="nucleotide sequence ID" value="NZ_FPBO01000002.1"/>
</dbReference>
<dbReference type="Proteomes" id="UP000199391">
    <property type="component" value="Unassembled WGS sequence"/>
</dbReference>
<feature type="active site" evidence="5">
    <location>
        <position position="239"/>
    </location>
</feature>
<dbReference type="GO" id="GO:0047938">
    <property type="term" value="F:glucose-6-phosphate 1-epimerase activity"/>
    <property type="evidence" value="ECO:0007669"/>
    <property type="project" value="UniProtKB-UniRule"/>
</dbReference>
<dbReference type="EC" id="5.1.3.15" evidence="4"/>
<evidence type="ECO:0000313" key="7">
    <source>
        <dbReference type="Proteomes" id="UP000199391"/>
    </source>
</evidence>
<dbReference type="GO" id="GO:0030246">
    <property type="term" value="F:carbohydrate binding"/>
    <property type="evidence" value="ECO:0007669"/>
    <property type="project" value="UniProtKB-UniRule"/>
</dbReference>
<accession>A0A1I7FVX6</accession>
<feature type="active site" evidence="5">
    <location>
        <position position="155"/>
    </location>
</feature>
<sequence>MISQVTFGQLPAVSITAPDGAQAIVALYGAHLLSWKTADGKERLFLSERSPMDGGAAIRGGVPVIFPQFSTRGDGQRHGVARLSTWRLGATGDQGNMASAEFELTQDDVPARLAEGWPHAFALRLRFTLDGDTLHMDFNVANSGAADFDFACALHTYYAVGEFNRTSLRGLAQGDIAFGPALDNIYPAPERLELHTADTRLRLEQRGFSEWVVWNPGEQGAAALGDMADHEFHDFVCVEPARVDKRPLAAGAEWAGRHSITVVT</sequence>
<evidence type="ECO:0000256" key="3">
    <source>
        <dbReference type="ARBA" id="ARBA00023235"/>
    </source>
</evidence>
<organism evidence="6 7">
    <name type="scientific">Pseudoduganella namucuonensis</name>
    <dbReference type="NCBI Taxonomy" id="1035707"/>
    <lineage>
        <taxon>Bacteria</taxon>
        <taxon>Pseudomonadati</taxon>
        <taxon>Pseudomonadota</taxon>
        <taxon>Betaproteobacteria</taxon>
        <taxon>Burkholderiales</taxon>
        <taxon>Oxalobacteraceae</taxon>
        <taxon>Telluria group</taxon>
        <taxon>Pseudoduganella</taxon>
    </lineage>
</organism>
<dbReference type="InterPro" id="IPR025532">
    <property type="entry name" value="G6P_1-epimerase"/>
</dbReference>
<dbReference type="EMBL" id="FPBO01000002">
    <property type="protein sequence ID" value="SFU40300.1"/>
    <property type="molecule type" value="Genomic_DNA"/>
</dbReference>
<comment type="catalytic activity">
    <reaction evidence="1">
        <text>alpha-D-glucose 6-phosphate = beta-D-glucose 6-phosphate</text>
        <dbReference type="Rhea" id="RHEA:16249"/>
        <dbReference type="ChEBI" id="CHEBI:58225"/>
        <dbReference type="ChEBI" id="CHEBI:58247"/>
        <dbReference type="EC" id="5.1.3.15"/>
    </reaction>
</comment>
<dbReference type="STRING" id="1035707.SAMN05216552_1002319"/>
<dbReference type="InterPro" id="IPR011013">
    <property type="entry name" value="Gal_mutarotase_sf_dom"/>
</dbReference>
<dbReference type="Pfam" id="PF01263">
    <property type="entry name" value="Aldose_epim"/>
    <property type="match status" value="1"/>
</dbReference>
<comment type="similarity">
    <text evidence="2 4">Belongs to the glucose-6-phosphate 1-epimerase family.</text>
</comment>
<dbReference type="GO" id="GO:0005737">
    <property type="term" value="C:cytoplasm"/>
    <property type="evidence" value="ECO:0007669"/>
    <property type="project" value="TreeGrafter"/>
</dbReference>
<dbReference type="PANTHER" id="PTHR11122:SF13">
    <property type="entry name" value="GLUCOSE-6-PHOSPHATE 1-EPIMERASE"/>
    <property type="match status" value="1"/>
</dbReference>
<evidence type="ECO:0000256" key="5">
    <source>
        <dbReference type="PIRSR" id="PIRSR016020-1"/>
    </source>
</evidence>
<keyword evidence="3 4" id="KW-0413">Isomerase</keyword>
<dbReference type="InterPro" id="IPR014718">
    <property type="entry name" value="GH-type_carb-bd"/>
</dbReference>
<dbReference type="Gene3D" id="2.70.98.10">
    <property type="match status" value="1"/>
</dbReference>
<dbReference type="GO" id="GO:0005975">
    <property type="term" value="P:carbohydrate metabolic process"/>
    <property type="evidence" value="ECO:0007669"/>
    <property type="project" value="InterPro"/>
</dbReference>
<dbReference type="InterPro" id="IPR008183">
    <property type="entry name" value="Aldose_1/G6P_1-epimerase"/>
</dbReference>
<dbReference type="PIRSF" id="PIRSF016020">
    <property type="entry name" value="PHexose_mutarotase"/>
    <property type="match status" value="1"/>
</dbReference>
<dbReference type="CDD" id="cd09020">
    <property type="entry name" value="D-hex-6-P-epi_like"/>
    <property type="match status" value="1"/>
</dbReference>
<dbReference type="AlphaFoldDB" id="A0A1I7FVX6"/>
<dbReference type="SUPFAM" id="SSF74650">
    <property type="entry name" value="Galactose mutarotase-like"/>
    <property type="match status" value="1"/>
</dbReference>
<evidence type="ECO:0000256" key="2">
    <source>
        <dbReference type="ARBA" id="ARBA00005866"/>
    </source>
</evidence>
<name>A0A1I7FVX6_9BURK</name>
<keyword evidence="7" id="KW-1185">Reference proteome</keyword>
<evidence type="ECO:0000256" key="4">
    <source>
        <dbReference type="PIRNR" id="PIRNR016020"/>
    </source>
</evidence>
<dbReference type="OrthoDB" id="9790727at2"/>
<reference evidence="7" key="1">
    <citation type="submission" date="2016-10" db="EMBL/GenBank/DDBJ databases">
        <authorList>
            <person name="Varghese N."/>
            <person name="Submissions S."/>
        </authorList>
    </citation>
    <scope>NUCLEOTIDE SEQUENCE [LARGE SCALE GENOMIC DNA]</scope>
    <source>
        <strain evidence="7">CGMCC 1.11014</strain>
    </source>
</reference>
<evidence type="ECO:0000313" key="6">
    <source>
        <dbReference type="EMBL" id="SFU40300.1"/>
    </source>
</evidence>
<evidence type="ECO:0000256" key="1">
    <source>
        <dbReference type="ARBA" id="ARBA00001096"/>
    </source>
</evidence>